<reference evidence="2 3" key="1">
    <citation type="submission" date="2018-06" db="EMBL/GenBank/DDBJ databases">
        <title>A transcriptomic atlas of mushroom development highlights an independent origin of complex multicellularity.</title>
        <authorList>
            <consortium name="DOE Joint Genome Institute"/>
            <person name="Krizsan K."/>
            <person name="Almasi E."/>
            <person name="Merenyi Z."/>
            <person name="Sahu N."/>
            <person name="Viragh M."/>
            <person name="Koszo T."/>
            <person name="Mondo S."/>
            <person name="Kiss B."/>
            <person name="Balint B."/>
            <person name="Kues U."/>
            <person name="Barry K."/>
            <person name="Hegedus J.C."/>
            <person name="Henrissat B."/>
            <person name="Johnson J."/>
            <person name="Lipzen A."/>
            <person name="Ohm R."/>
            <person name="Nagy I."/>
            <person name="Pangilinan J."/>
            <person name="Yan J."/>
            <person name="Xiong Y."/>
            <person name="Grigoriev I.V."/>
            <person name="Hibbett D.S."/>
            <person name="Nagy L.G."/>
        </authorList>
    </citation>
    <scope>NUCLEOTIDE SEQUENCE [LARGE SCALE GENOMIC DNA]</scope>
    <source>
        <strain evidence="2 3">SZMC22713</strain>
    </source>
</reference>
<name>A0A4Y7PUY0_9AGAM</name>
<evidence type="ECO:0000313" key="2">
    <source>
        <dbReference type="EMBL" id="TDL18399.1"/>
    </source>
</evidence>
<dbReference type="EMBL" id="ML170208">
    <property type="protein sequence ID" value="TDL18399.1"/>
    <property type="molecule type" value="Genomic_DNA"/>
</dbReference>
<dbReference type="OrthoDB" id="3176940at2759"/>
<gene>
    <name evidence="2" type="ORF">BD410DRAFT_793297</name>
</gene>
<dbReference type="Pfam" id="PF20411">
    <property type="entry name" value="DUF6697"/>
    <property type="match status" value="1"/>
</dbReference>
<protein>
    <recommendedName>
        <fullName evidence="1">DUF6697 domain-containing protein</fullName>
    </recommendedName>
</protein>
<organism evidence="2 3">
    <name type="scientific">Rickenella mellea</name>
    <dbReference type="NCBI Taxonomy" id="50990"/>
    <lineage>
        <taxon>Eukaryota</taxon>
        <taxon>Fungi</taxon>
        <taxon>Dikarya</taxon>
        <taxon>Basidiomycota</taxon>
        <taxon>Agaricomycotina</taxon>
        <taxon>Agaricomycetes</taxon>
        <taxon>Hymenochaetales</taxon>
        <taxon>Rickenellaceae</taxon>
        <taxon>Rickenella</taxon>
    </lineage>
</organism>
<evidence type="ECO:0000313" key="3">
    <source>
        <dbReference type="Proteomes" id="UP000294933"/>
    </source>
</evidence>
<dbReference type="AlphaFoldDB" id="A0A4Y7PUY0"/>
<dbReference type="InterPro" id="IPR046520">
    <property type="entry name" value="DUF6697"/>
</dbReference>
<sequence>MSLFERLAAAGIAPLEVNVATKLLDATITRKFLSNICGGRMQSTFSDPDAKREYGKNRSAKTFVRLVQEFNGYAPQKPGMPGLFFGNSRYHVWPVSQEQVFTRLRSGDWLYQGDYEFIRCQSMTCAEYLLQTDGFRTSWSNRCQSAKWATYIRATIALREELHREPTGIEVDARIAAIAADRSIDKVTTNQIDTAFACGEEVIGIWAMKCIGYDASFKHTMIEQFNNWARLNEPENIRCEPGRKSHTRRTKMQAYPCSNSEVRRLQRIAPSGAASASGHIDAYEANVGHNELTQ</sequence>
<dbReference type="Proteomes" id="UP000294933">
    <property type="component" value="Unassembled WGS sequence"/>
</dbReference>
<dbReference type="STRING" id="50990.A0A4Y7PUY0"/>
<keyword evidence="3" id="KW-1185">Reference proteome</keyword>
<proteinExistence type="predicted"/>
<accession>A0A4Y7PUY0</accession>
<dbReference type="VEuPathDB" id="FungiDB:BD410DRAFT_793297"/>
<feature type="domain" description="DUF6697" evidence="1">
    <location>
        <begin position="27"/>
        <end position="223"/>
    </location>
</feature>
<evidence type="ECO:0000259" key="1">
    <source>
        <dbReference type="Pfam" id="PF20411"/>
    </source>
</evidence>